<reference evidence="3" key="2">
    <citation type="submission" date="2020-12" db="EMBL/GenBank/DDBJ databases">
        <title>New Spironucleus salmonicida genome in near-complete chromosomes.</title>
        <authorList>
            <person name="Xu F."/>
            <person name="Kurt Z."/>
            <person name="Jimenez-Gonzalez A."/>
            <person name="Astvaldsson A."/>
            <person name="Andersson J.O."/>
            <person name="Svard S.G."/>
        </authorList>
    </citation>
    <scope>NUCLEOTIDE SEQUENCE</scope>
    <source>
        <strain evidence="3">ATCC 50377</strain>
    </source>
</reference>
<proteinExistence type="predicted"/>
<accession>A0A9P8LKS2</accession>
<keyword evidence="1" id="KW-0175">Coiled coil</keyword>
<name>A0A9P8LKS2_9EUKA</name>
<dbReference type="EMBL" id="AUWU02000008">
    <property type="protein sequence ID" value="KAH0569958.1"/>
    <property type="molecule type" value="Genomic_DNA"/>
</dbReference>
<protein>
    <submittedName>
        <fullName evidence="3">Uncharacterized protein</fullName>
    </submittedName>
</protein>
<dbReference type="AlphaFoldDB" id="A0A9P8LKS2"/>
<dbReference type="GeneID" id="94301949"/>
<reference evidence="3" key="1">
    <citation type="journal article" date="2014" name="PLoS Genet.">
        <title>The Genome of Spironucleus salmonicida Highlights a Fish Pathogen Adapted to Fluctuating Environments.</title>
        <authorList>
            <person name="Xu F."/>
            <person name="Jerlstrom-Hultqvist J."/>
            <person name="Einarsson E."/>
            <person name="Astvaldsson A."/>
            <person name="Svard S.G."/>
            <person name="Andersson J.O."/>
        </authorList>
    </citation>
    <scope>NUCLEOTIDE SEQUENCE</scope>
    <source>
        <strain evidence="3">ATCC 50377</strain>
    </source>
</reference>
<dbReference type="Proteomes" id="UP000018208">
    <property type="component" value="Unassembled WGS sequence"/>
</dbReference>
<feature type="coiled-coil region" evidence="1">
    <location>
        <begin position="210"/>
        <end position="237"/>
    </location>
</feature>
<evidence type="ECO:0000256" key="1">
    <source>
        <dbReference type="SAM" id="Coils"/>
    </source>
</evidence>
<sequence>MKKVDPGVNSQISQLWQAKKVQKWYQDYFLDLAKVQETYHRQLLQLADRYTACKFQADHLYSIDLFRFTSDIACAQYVQCRRLVSEQRELEMQRRTLADTLDLIKRQKRSRDPQLQMVMDDAKSAQNKLARLTCQRLHAITLDPCRSQLELELQDSVLHQSQRAGRSMGLNQDFLGRDAVTDKFHKFSIPEVKGPLNFFDLGTYNISFPSATTQNDIQDLEAHIEHVEDQQLRLQMQQTFDRIFKKNETTSSLTGLSVFGRNIDQ</sequence>
<organism evidence="3 4">
    <name type="scientific">Spironucleus salmonicida</name>
    <dbReference type="NCBI Taxonomy" id="348837"/>
    <lineage>
        <taxon>Eukaryota</taxon>
        <taxon>Metamonada</taxon>
        <taxon>Diplomonadida</taxon>
        <taxon>Hexamitidae</taxon>
        <taxon>Hexamitinae</taxon>
        <taxon>Spironucleus</taxon>
    </lineage>
</organism>
<comment type="caution">
    <text evidence="3">The sequence shown here is derived from an EMBL/GenBank/DDBJ whole genome shotgun (WGS) entry which is preliminary data.</text>
</comment>
<evidence type="ECO:0000313" key="3">
    <source>
        <dbReference type="EMBL" id="KAH0569958.1"/>
    </source>
</evidence>
<dbReference type="RefSeq" id="XP_067760727.1">
    <property type="nucleotide sequence ID" value="XM_067911705.1"/>
</dbReference>
<evidence type="ECO:0000313" key="2">
    <source>
        <dbReference type="EMBL" id="KAH0569954.1"/>
    </source>
</evidence>
<evidence type="ECO:0000313" key="4">
    <source>
        <dbReference type="Proteomes" id="UP000018208"/>
    </source>
</evidence>
<gene>
    <name evidence="2" type="ORF">SS50377_27926</name>
    <name evidence="3" type="ORF">SS50377_27930</name>
</gene>
<dbReference type="KEGG" id="ssao:94301949"/>
<keyword evidence="4" id="KW-1185">Reference proteome</keyword>
<dbReference type="EMBL" id="AUWU02000008">
    <property type="protein sequence ID" value="KAH0569954.1"/>
    <property type="molecule type" value="Genomic_DNA"/>
</dbReference>